<evidence type="ECO:0000313" key="2">
    <source>
        <dbReference type="EMBL" id="PZM17175.1"/>
    </source>
</evidence>
<dbReference type="Gene3D" id="2.60.120.10">
    <property type="entry name" value="Jelly Rolls"/>
    <property type="match status" value="1"/>
</dbReference>
<dbReference type="OrthoDB" id="8380318at2"/>
<dbReference type="EMBL" id="PCDP01000001">
    <property type="protein sequence ID" value="PZM17175.1"/>
    <property type="molecule type" value="Genomic_DNA"/>
</dbReference>
<dbReference type="InterPro" id="IPR013096">
    <property type="entry name" value="Cupin_2"/>
</dbReference>
<name>A0A2W4D554_9HYPH</name>
<reference evidence="2 3" key="1">
    <citation type="journal article" date="2018" name="Sci. Rep.">
        <title>Rhizobium tumorigenes sp. nov., a novel plant tumorigenic bacterium isolated from cane gall tumors on thornless blackberry.</title>
        <authorList>
            <person name="Kuzmanovi N."/>
            <person name="Smalla K."/>
            <person name="Gronow S."/>
            <person name="PuBawska J."/>
        </authorList>
    </citation>
    <scope>NUCLEOTIDE SEQUENCE [LARGE SCALE GENOMIC DNA]</scope>
    <source>
        <strain evidence="2 3">CCBAU 85046</strain>
    </source>
</reference>
<keyword evidence="3" id="KW-1185">Reference proteome</keyword>
<comment type="caution">
    <text evidence="2">The sequence shown here is derived from an EMBL/GenBank/DDBJ whole genome shotgun (WGS) entry which is preliminary data.</text>
</comment>
<dbReference type="RefSeq" id="WP_111158503.1">
    <property type="nucleotide sequence ID" value="NZ_PCDP01000001.1"/>
</dbReference>
<dbReference type="Proteomes" id="UP000248925">
    <property type="component" value="Unassembled WGS sequence"/>
</dbReference>
<evidence type="ECO:0000259" key="1">
    <source>
        <dbReference type="Pfam" id="PF07883"/>
    </source>
</evidence>
<accession>A0A2W4D554</accession>
<protein>
    <submittedName>
        <fullName evidence="2">Cupin</fullName>
    </submittedName>
</protein>
<sequence>MMSNSNTATEASTTKSVFVLADHVERRARLEGTWLNIFDVTVSPGGGTPLHSHASPEVFRILEGSLTIQRMSDSGLQEVEAIAGDIVSIPAHVPHGYSNPGPAPCVFSAIVDKEMAVYFEAADSSKPTDGTPDDEAAEQMIVAANAHGIHILAA</sequence>
<dbReference type="AlphaFoldDB" id="A0A2W4D554"/>
<evidence type="ECO:0000313" key="3">
    <source>
        <dbReference type="Proteomes" id="UP000248925"/>
    </source>
</evidence>
<feature type="domain" description="Cupin type-2" evidence="1">
    <location>
        <begin position="40"/>
        <end position="109"/>
    </location>
</feature>
<dbReference type="SUPFAM" id="SSF51182">
    <property type="entry name" value="RmlC-like cupins"/>
    <property type="match status" value="1"/>
</dbReference>
<proteinExistence type="predicted"/>
<gene>
    <name evidence="2" type="ORF">CPY51_02815</name>
</gene>
<dbReference type="InterPro" id="IPR011051">
    <property type="entry name" value="RmlC_Cupin_sf"/>
</dbReference>
<dbReference type="Pfam" id="PF07883">
    <property type="entry name" value="Cupin_2"/>
    <property type="match status" value="1"/>
</dbReference>
<dbReference type="InterPro" id="IPR014710">
    <property type="entry name" value="RmlC-like_jellyroll"/>
</dbReference>
<organism evidence="2 3">
    <name type="scientific">Rhizobium tubonense</name>
    <dbReference type="NCBI Taxonomy" id="484088"/>
    <lineage>
        <taxon>Bacteria</taxon>
        <taxon>Pseudomonadati</taxon>
        <taxon>Pseudomonadota</taxon>
        <taxon>Alphaproteobacteria</taxon>
        <taxon>Hyphomicrobiales</taxon>
        <taxon>Rhizobiaceae</taxon>
        <taxon>Rhizobium/Agrobacterium group</taxon>
        <taxon>Rhizobium</taxon>
    </lineage>
</organism>